<dbReference type="Gene3D" id="3.40.50.1820">
    <property type="entry name" value="alpha/beta hydrolase"/>
    <property type="match status" value="1"/>
</dbReference>
<sequence length="237" mass="26940">MINSLTKPQLILLHGWGGSKNSLAELSSKLEEKYVCHVLEMPGHGTTPSMDFPWEMRNYATWLDKYLKSNMIEEYTLLGHSFGGKIILEAVTSGILKPNEIILIDSNGIKPKNSLKKNIFKFLSTIFNPLLNSDIGQLIKKFVYRFIIREVDYAKTSGMIRESFKIFNEQHYDSKLQNISIPTIIIWGKDDKVTPLWMGKKLNEGIKNSKLFVIDGTHGVPLKSPNEVAEIILNNTK</sequence>
<reference evidence="2" key="1">
    <citation type="submission" date="2020-04" db="EMBL/GenBank/DDBJ databases">
        <authorList>
            <person name="Zhang T."/>
        </authorList>
    </citation>
    <scope>NUCLEOTIDE SEQUENCE</scope>
    <source>
        <strain evidence="2">HKST-UBA09</strain>
    </source>
</reference>
<gene>
    <name evidence="2" type="ORF">KC669_00535</name>
</gene>
<evidence type="ECO:0000313" key="2">
    <source>
        <dbReference type="EMBL" id="MCA9386501.1"/>
    </source>
</evidence>
<accession>A0A955RL20</accession>
<keyword evidence="2" id="KW-0378">Hydrolase</keyword>
<evidence type="ECO:0000259" key="1">
    <source>
        <dbReference type="Pfam" id="PF12697"/>
    </source>
</evidence>
<dbReference type="AlphaFoldDB" id="A0A955RL20"/>
<name>A0A955RL20_9BACT</name>
<protein>
    <submittedName>
        <fullName evidence="2">Alpha/beta hydrolase</fullName>
    </submittedName>
</protein>
<dbReference type="Pfam" id="PF12697">
    <property type="entry name" value="Abhydrolase_6"/>
    <property type="match status" value="1"/>
</dbReference>
<organism evidence="2 3">
    <name type="scientific">Candidatus Dojkabacteria bacterium</name>
    <dbReference type="NCBI Taxonomy" id="2099670"/>
    <lineage>
        <taxon>Bacteria</taxon>
        <taxon>Candidatus Dojkabacteria</taxon>
    </lineage>
</organism>
<evidence type="ECO:0000313" key="3">
    <source>
        <dbReference type="Proteomes" id="UP000714915"/>
    </source>
</evidence>
<dbReference type="PRINTS" id="PR00111">
    <property type="entry name" value="ABHYDROLASE"/>
</dbReference>
<dbReference type="GO" id="GO:0016787">
    <property type="term" value="F:hydrolase activity"/>
    <property type="evidence" value="ECO:0007669"/>
    <property type="project" value="UniProtKB-KW"/>
</dbReference>
<dbReference type="PANTHER" id="PTHR43798">
    <property type="entry name" value="MONOACYLGLYCEROL LIPASE"/>
    <property type="match status" value="1"/>
</dbReference>
<dbReference type="InterPro" id="IPR029058">
    <property type="entry name" value="AB_hydrolase_fold"/>
</dbReference>
<reference evidence="2" key="2">
    <citation type="journal article" date="2021" name="Microbiome">
        <title>Successional dynamics and alternative stable states in a saline activated sludge microbial community over 9 years.</title>
        <authorList>
            <person name="Wang Y."/>
            <person name="Ye J."/>
            <person name="Ju F."/>
            <person name="Liu L."/>
            <person name="Boyd J.A."/>
            <person name="Deng Y."/>
            <person name="Parks D.H."/>
            <person name="Jiang X."/>
            <person name="Yin X."/>
            <person name="Woodcroft B.J."/>
            <person name="Tyson G.W."/>
            <person name="Hugenholtz P."/>
            <person name="Polz M.F."/>
            <person name="Zhang T."/>
        </authorList>
    </citation>
    <scope>NUCLEOTIDE SEQUENCE</scope>
    <source>
        <strain evidence="2">HKST-UBA09</strain>
    </source>
</reference>
<comment type="caution">
    <text evidence="2">The sequence shown here is derived from an EMBL/GenBank/DDBJ whole genome shotgun (WGS) entry which is preliminary data.</text>
</comment>
<feature type="domain" description="AB hydrolase-1" evidence="1">
    <location>
        <begin position="10"/>
        <end position="230"/>
    </location>
</feature>
<dbReference type="EMBL" id="JAGQLF010000004">
    <property type="protein sequence ID" value="MCA9386501.1"/>
    <property type="molecule type" value="Genomic_DNA"/>
</dbReference>
<proteinExistence type="predicted"/>
<dbReference type="InterPro" id="IPR000073">
    <property type="entry name" value="AB_hydrolase_1"/>
</dbReference>
<dbReference type="InterPro" id="IPR050266">
    <property type="entry name" value="AB_hydrolase_sf"/>
</dbReference>
<dbReference type="SUPFAM" id="SSF53474">
    <property type="entry name" value="alpha/beta-Hydrolases"/>
    <property type="match status" value="1"/>
</dbReference>
<dbReference type="GO" id="GO:0016020">
    <property type="term" value="C:membrane"/>
    <property type="evidence" value="ECO:0007669"/>
    <property type="project" value="TreeGrafter"/>
</dbReference>
<dbReference type="PANTHER" id="PTHR43798:SF33">
    <property type="entry name" value="HYDROLASE, PUTATIVE (AFU_ORTHOLOGUE AFUA_2G14860)-RELATED"/>
    <property type="match status" value="1"/>
</dbReference>
<dbReference type="Proteomes" id="UP000714915">
    <property type="component" value="Unassembled WGS sequence"/>
</dbReference>